<name>A0AAU2AFI8_9ACTN</name>
<keyword evidence="1" id="KW-0808">Transferase</keyword>
<protein>
    <submittedName>
        <fullName evidence="3">ATP-binding protein</fullName>
    </submittedName>
</protein>
<keyword evidence="1" id="KW-0418">Kinase</keyword>
<proteinExistence type="predicted"/>
<keyword evidence="3" id="KW-0067">ATP-binding</keyword>
<dbReference type="Gene3D" id="3.30.565.10">
    <property type="entry name" value="Histidine kinase-like ATPase, C-terminal domain"/>
    <property type="match status" value="1"/>
</dbReference>
<evidence type="ECO:0000313" key="3">
    <source>
        <dbReference type="EMBL" id="WTT22500.1"/>
    </source>
</evidence>
<dbReference type="PANTHER" id="PTHR35526:SF3">
    <property type="entry name" value="ANTI-SIGMA-F FACTOR RSBW"/>
    <property type="match status" value="1"/>
</dbReference>
<dbReference type="GO" id="GO:0004674">
    <property type="term" value="F:protein serine/threonine kinase activity"/>
    <property type="evidence" value="ECO:0007669"/>
    <property type="project" value="UniProtKB-KW"/>
</dbReference>
<dbReference type="Pfam" id="PF02518">
    <property type="entry name" value="HATPase_c"/>
    <property type="match status" value="1"/>
</dbReference>
<dbReference type="PANTHER" id="PTHR35526">
    <property type="entry name" value="ANTI-SIGMA-F FACTOR RSBW-RELATED"/>
    <property type="match status" value="1"/>
</dbReference>
<dbReference type="InterPro" id="IPR003594">
    <property type="entry name" value="HATPase_dom"/>
</dbReference>
<dbReference type="GO" id="GO:0005524">
    <property type="term" value="F:ATP binding"/>
    <property type="evidence" value="ECO:0007669"/>
    <property type="project" value="UniProtKB-KW"/>
</dbReference>
<gene>
    <name evidence="3" type="ORF">OHA22_46670</name>
</gene>
<keyword evidence="1" id="KW-0723">Serine/threonine-protein kinase</keyword>
<dbReference type="SUPFAM" id="SSF55874">
    <property type="entry name" value="ATPase domain of HSP90 chaperone/DNA topoisomerase II/histidine kinase"/>
    <property type="match status" value="1"/>
</dbReference>
<sequence>MRTRLEALPHRHVLTLPAQPSAVRTARETAEQTLTEWGISLRHPAVDPALLILSELVTNSVRHAVVLSPEVTVIYAAGEDCLAFAVHDRHPYQPSLFVPVTDAGSGGLATVMELTLGLSGTAVVRSDADGQGKSIWITLPL</sequence>
<dbReference type="CDD" id="cd16936">
    <property type="entry name" value="HATPase_RsbW-like"/>
    <property type="match status" value="1"/>
</dbReference>
<reference evidence="3" key="1">
    <citation type="submission" date="2022-10" db="EMBL/GenBank/DDBJ databases">
        <title>The complete genomes of actinobacterial strains from the NBC collection.</title>
        <authorList>
            <person name="Joergensen T.S."/>
            <person name="Alvarez Arevalo M."/>
            <person name="Sterndorff E.B."/>
            <person name="Faurdal D."/>
            <person name="Vuksanovic O."/>
            <person name="Mourched A.-S."/>
            <person name="Charusanti P."/>
            <person name="Shaw S."/>
            <person name="Blin K."/>
            <person name="Weber T."/>
        </authorList>
    </citation>
    <scope>NUCLEOTIDE SEQUENCE</scope>
    <source>
        <strain evidence="3">NBC_00093</strain>
    </source>
</reference>
<dbReference type="EMBL" id="CP108222">
    <property type="protein sequence ID" value="WTT22500.1"/>
    <property type="molecule type" value="Genomic_DNA"/>
</dbReference>
<evidence type="ECO:0000256" key="1">
    <source>
        <dbReference type="ARBA" id="ARBA00022527"/>
    </source>
</evidence>
<dbReference type="InterPro" id="IPR050267">
    <property type="entry name" value="Anti-sigma-factor_SerPK"/>
</dbReference>
<organism evidence="3">
    <name type="scientific">Streptomyces sp. NBC_00093</name>
    <dbReference type="NCBI Taxonomy" id="2975649"/>
    <lineage>
        <taxon>Bacteria</taxon>
        <taxon>Bacillati</taxon>
        <taxon>Actinomycetota</taxon>
        <taxon>Actinomycetes</taxon>
        <taxon>Kitasatosporales</taxon>
        <taxon>Streptomycetaceae</taxon>
        <taxon>Streptomyces</taxon>
    </lineage>
</organism>
<keyword evidence="3" id="KW-0547">Nucleotide-binding</keyword>
<feature type="domain" description="Histidine kinase/HSP90-like ATPase" evidence="2">
    <location>
        <begin position="51"/>
        <end position="141"/>
    </location>
</feature>
<evidence type="ECO:0000259" key="2">
    <source>
        <dbReference type="Pfam" id="PF02518"/>
    </source>
</evidence>
<dbReference type="InterPro" id="IPR036890">
    <property type="entry name" value="HATPase_C_sf"/>
</dbReference>
<dbReference type="AlphaFoldDB" id="A0AAU2AFI8"/>
<accession>A0AAU2AFI8</accession>